<organism evidence="1 2">
    <name type="scientific">Solanum commersonii</name>
    <name type="common">Commerson's wild potato</name>
    <name type="synonym">Commerson's nightshade</name>
    <dbReference type="NCBI Taxonomy" id="4109"/>
    <lineage>
        <taxon>Eukaryota</taxon>
        <taxon>Viridiplantae</taxon>
        <taxon>Streptophyta</taxon>
        <taxon>Embryophyta</taxon>
        <taxon>Tracheophyta</taxon>
        <taxon>Spermatophyta</taxon>
        <taxon>Magnoliopsida</taxon>
        <taxon>eudicotyledons</taxon>
        <taxon>Gunneridae</taxon>
        <taxon>Pentapetalae</taxon>
        <taxon>asterids</taxon>
        <taxon>lamiids</taxon>
        <taxon>Solanales</taxon>
        <taxon>Solanaceae</taxon>
        <taxon>Solanoideae</taxon>
        <taxon>Solaneae</taxon>
        <taxon>Solanum</taxon>
    </lineage>
</organism>
<accession>A0A9J5WXG7</accession>
<keyword evidence="2" id="KW-1185">Reference proteome</keyword>
<dbReference type="Proteomes" id="UP000824120">
    <property type="component" value="Chromosome 10"/>
</dbReference>
<protein>
    <submittedName>
        <fullName evidence="1">Uncharacterized protein</fullName>
    </submittedName>
</protein>
<evidence type="ECO:0000313" key="1">
    <source>
        <dbReference type="EMBL" id="KAG5579957.1"/>
    </source>
</evidence>
<dbReference type="AlphaFoldDB" id="A0A9J5WXG7"/>
<dbReference type="EMBL" id="JACXVP010000010">
    <property type="protein sequence ID" value="KAG5579957.1"/>
    <property type="molecule type" value="Genomic_DNA"/>
</dbReference>
<comment type="caution">
    <text evidence="1">The sequence shown here is derived from an EMBL/GenBank/DDBJ whole genome shotgun (WGS) entry which is preliminary data.</text>
</comment>
<proteinExistence type="predicted"/>
<reference evidence="1 2" key="1">
    <citation type="submission" date="2020-09" db="EMBL/GenBank/DDBJ databases">
        <title>De no assembly of potato wild relative species, Solanum commersonii.</title>
        <authorList>
            <person name="Cho K."/>
        </authorList>
    </citation>
    <scope>NUCLEOTIDE SEQUENCE [LARGE SCALE GENOMIC DNA]</scope>
    <source>
        <strain evidence="1">LZ3.2</strain>
        <tissue evidence="1">Leaf</tissue>
    </source>
</reference>
<name>A0A9J5WXG7_SOLCO</name>
<gene>
    <name evidence="1" type="ORF">H5410_050584</name>
</gene>
<evidence type="ECO:0000313" key="2">
    <source>
        <dbReference type="Proteomes" id="UP000824120"/>
    </source>
</evidence>
<sequence length="365" mass="41372">MQQILGAHVVALYNPYVPFIYAAGAPTFTTPIVVNVLYEVDQYTEMEKDAQLKEDATINAQLHVYNTQPYYYPPRAPAYQNPPRPYVHVQALIHQNRPAYAPRPCLNLEARNACTYTLIVEPYAKLFKRLRTAGVLHLFERKLHDPIPQPNRALIWRGVIKRTLEPLNINNNPLPNHENWEVNMVTLDDEYDGPEYPNVDEADAMTSLAQPVIIVQLKEPMIVQTYLPRVVVTTLIAIKPEYDTKSVSWGYRAGAKGKIIDIGMAQNMTRSGSYQRVRWSYFSHFENHASCIAEASERNNGLGSKPTLGRVDHGSSKIIFIPKEALIPNQIGNDDIVEGIGNLFVAMAGEEEEINQRKFTIVHSY</sequence>